<accession>A0A432MQH8</accession>
<dbReference type="AlphaFoldDB" id="A0A432MQH8"/>
<organism evidence="2 3">
    <name type="scientific">Tautonia sociabilis</name>
    <dbReference type="NCBI Taxonomy" id="2080755"/>
    <lineage>
        <taxon>Bacteria</taxon>
        <taxon>Pseudomonadati</taxon>
        <taxon>Planctomycetota</taxon>
        <taxon>Planctomycetia</taxon>
        <taxon>Isosphaerales</taxon>
        <taxon>Isosphaeraceae</taxon>
        <taxon>Tautonia</taxon>
    </lineage>
</organism>
<evidence type="ECO:0000256" key="1">
    <source>
        <dbReference type="SAM" id="MobiDB-lite"/>
    </source>
</evidence>
<reference evidence="2 3" key="1">
    <citation type="submission" date="2018-12" db="EMBL/GenBank/DDBJ databases">
        <authorList>
            <person name="Toschakov S.V."/>
        </authorList>
    </citation>
    <scope>NUCLEOTIDE SEQUENCE [LARGE SCALE GENOMIC DNA]</scope>
    <source>
        <strain evidence="2 3">GM2012</strain>
    </source>
</reference>
<comment type="caution">
    <text evidence="2">The sequence shown here is derived from an EMBL/GenBank/DDBJ whole genome shotgun (WGS) entry which is preliminary data.</text>
</comment>
<feature type="region of interest" description="Disordered" evidence="1">
    <location>
        <begin position="100"/>
        <end position="141"/>
    </location>
</feature>
<reference evidence="2 3" key="2">
    <citation type="submission" date="2019-01" db="EMBL/GenBank/DDBJ databases">
        <title>Tautonia sociabilis, a novel thermotolerant planctomycete of Isosphaeraceae family, isolated from a 4000 m deep subterranean habitat.</title>
        <authorList>
            <person name="Kovaleva O.L."/>
            <person name="Elcheninov A.G."/>
            <person name="Van Heerden E."/>
            <person name="Toshchakov S.V."/>
            <person name="Novikov A."/>
            <person name="Bonch-Osmolovskaya E.A."/>
            <person name="Kublanov I.V."/>
        </authorList>
    </citation>
    <scope>NUCLEOTIDE SEQUENCE [LARGE SCALE GENOMIC DNA]</scope>
    <source>
        <strain evidence="2 3">GM2012</strain>
    </source>
</reference>
<proteinExistence type="predicted"/>
<evidence type="ECO:0000313" key="3">
    <source>
        <dbReference type="Proteomes" id="UP000280296"/>
    </source>
</evidence>
<name>A0A432MQH8_9BACT</name>
<dbReference type="Proteomes" id="UP000280296">
    <property type="component" value="Unassembled WGS sequence"/>
</dbReference>
<evidence type="ECO:0000313" key="2">
    <source>
        <dbReference type="EMBL" id="RUL89397.1"/>
    </source>
</evidence>
<keyword evidence="3" id="KW-1185">Reference proteome</keyword>
<protein>
    <submittedName>
        <fullName evidence="2">Uncharacterized protein</fullName>
    </submittedName>
</protein>
<gene>
    <name evidence="2" type="ORF">TsocGM_02485</name>
</gene>
<feature type="compositionally biased region" description="Basic and acidic residues" evidence="1">
    <location>
        <begin position="109"/>
        <end position="124"/>
    </location>
</feature>
<dbReference type="EMBL" id="RYZH01000003">
    <property type="protein sequence ID" value="RUL89397.1"/>
    <property type="molecule type" value="Genomic_DNA"/>
</dbReference>
<sequence>MLPLLERQQTFNAFNLGLSSVGQAGQGINHGNHTAITTVIHAFLCPSSARSETIQTDGHHTNLLTNQRIDGWHAAVSDYSVNDGISRSVWQAGFAAPPGDLGAAHLRRHPGDHVPEQTEADLRGPGRPLPHLPYLRGRRPP</sequence>